<proteinExistence type="predicted"/>
<name>A0AAV3W3V0_9CLOT</name>
<dbReference type="AlphaFoldDB" id="A0AAV3W3V0"/>
<dbReference type="EMBL" id="BJLA01000016">
    <property type="protein sequence ID" value="GEA32898.1"/>
    <property type="molecule type" value="Genomic_DNA"/>
</dbReference>
<keyword evidence="2" id="KW-1185">Reference proteome</keyword>
<accession>A0AAV3W3V0</accession>
<sequence length="70" mass="8161">MPKLYTHANLCSHKDSSPQIVPLLKRMNNIDNFNNIEIILRYEPEKGHDGLNILDIQNSRRSLIFKDSLK</sequence>
<gene>
    <name evidence="1" type="ORF">CDIOL_38210</name>
</gene>
<reference evidence="1 2" key="1">
    <citation type="submission" date="2019-06" db="EMBL/GenBank/DDBJ databases">
        <title>Draft genome sequence of Clostridium diolis DSM 15410.</title>
        <authorList>
            <person name="Kobayashi H."/>
            <person name="Tanizawa Y."/>
            <person name="Tohno M."/>
        </authorList>
    </citation>
    <scope>NUCLEOTIDE SEQUENCE [LARGE SCALE GENOMIC DNA]</scope>
    <source>
        <strain evidence="1 2">DSM 15410</strain>
    </source>
</reference>
<organism evidence="1 2">
    <name type="scientific">Clostridium diolis</name>
    <dbReference type="NCBI Taxonomy" id="223919"/>
    <lineage>
        <taxon>Bacteria</taxon>
        <taxon>Bacillati</taxon>
        <taxon>Bacillota</taxon>
        <taxon>Clostridia</taxon>
        <taxon>Eubacteriales</taxon>
        <taxon>Clostridiaceae</taxon>
        <taxon>Clostridium</taxon>
    </lineage>
</organism>
<protein>
    <submittedName>
        <fullName evidence="1">Uncharacterized protein</fullName>
    </submittedName>
</protein>
<evidence type="ECO:0000313" key="2">
    <source>
        <dbReference type="Proteomes" id="UP000325212"/>
    </source>
</evidence>
<dbReference type="Proteomes" id="UP000325212">
    <property type="component" value="Unassembled WGS sequence"/>
</dbReference>
<comment type="caution">
    <text evidence="1">The sequence shown here is derived from an EMBL/GenBank/DDBJ whole genome shotgun (WGS) entry which is preliminary data.</text>
</comment>
<evidence type="ECO:0000313" key="1">
    <source>
        <dbReference type="EMBL" id="GEA32898.1"/>
    </source>
</evidence>